<dbReference type="SUPFAM" id="SSF56672">
    <property type="entry name" value="DNA/RNA polymerases"/>
    <property type="match status" value="1"/>
</dbReference>
<name>A0A367K7F0_RHIAZ</name>
<dbReference type="EMBL" id="PJQL01000221">
    <property type="protein sequence ID" value="RCH98134.1"/>
    <property type="molecule type" value="Genomic_DNA"/>
</dbReference>
<dbReference type="Gene3D" id="3.30.70.270">
    <property type="match status" value="1"/>
</dbReference>
<sequence length="234" mass="26898">MARHFDYVKRVIERLTTAKMILNPEKCYFGKKAVYLLGYCVSKKGKSLDPREVTNISEWSLSQTCTFDSTTIVDSDNELEGSSNDEELPKSRWYIDDMDISKMLFDYRRSVITISKIIYDSQCGVPLLEMGMIKLLELSVKEGISIYEKKIIKDIACMLNFLPKREVNVTKLGEPELWSRYCNPLLTSMLSENENNVILRWTNKAADNYSSKWSDAIISAMNEEVCLGYGECKL</sequence>
<keyword evidence="2" id="KW-1185">Reference proteome</keyword>
<dbReference type="Proteomes" id="UP000252139">
    <property type="component" value="Unassembled WGS sequence"/>
</dbReference>
<evidence type="ECO:0000313" key="2">
    <source>
        <dbReference type="Proteomes" id="UP000252139"/>
    </source>
</evidence>
<dbReference type="InterPro" id="IPR043502">
    <property type="entry name" value="DNA/RNA_pol_sf"/>
</dbReference>
<dbReference type="InterPro" id="IPR043128">
    <property type="entry name" value="Rev_trsase/Diguanyl_cyclase"/>
</dbReference>
<organism evidence="1 2">
    <name type="scientific">Rhizopus azygosporus</name>
    <name type="common">Rhizopus microsporus var. azygosporus</name>
    <dbReference type="NCBI Taxonomy" id="86630"/>
    <lineage>
        <taxon>Eukaryota</taxon>
        <taxon>Fungi</taxon>
        <taxon>Fungi incertae sedis</taxon>
        <taxon>Mucoromycota</taxon>
        <taxon>Mucoromycotina</taxon>
        <taxon>Mucoromycetes</taxon>
        <taxon>Mucorales</taxon>
        <taxon>Mucorineae</taxon>
        <taxon>Rhizopodaceae</taxon>
        <taxon>Rhizopus</taxon>
    </lineage>
</organism>
<protein>
    <submittedName>
        <fullName evidence="1">Uncharacterized protein</fullName>
    </submittedName>
</protein>
<dbReference type="AlphaFoldDB" id="A0A367K7F0"/>
<feature type="non-terminal residue" evidence="1">
    <location>
        <position position="234"/>
    </location>
</feature>
<reference evidence="1 2" key="1">
    <citation type="journal article" date="2018" name="G3 (Bethesda)">
        <title>Phylogenetic and Phylogenomic Definition of Rhizopus Species.</title>
        <authorList>
            <person name="Gryganskyi A.P."/>
            <person name="Golan J."/>
            <person name="Dolatabadi S."/>
            <person name="Mondo S."/>
            <person name="Robb S."/>
            <person name="Idnurm A."/>
            <person name="Muszewska A."/>
            <person name="Steczkiewicz K."/>
            <person name="Masonjones S."/>
            <person name="Liao H.L."/>
            <person name="Gajdeczka M.T."/>
            <person name="Anike F."/>
            <person name="Vuek A."/>
            <person name="Anishchenko I.M."/>
            <person name="Voigt K."/>
            <person name="de Hoog G.S."/>
            <person name="Smith M.E."/>
            <person name="Heitman J."/>
            <person name="Vilgalys R."/>
            <person name="Stajich J.E."/>
        </authorList>
    </citation>
    <scope>NUCLEOTIDE SEQUENCE [LARGE SCALE GENOMIC DNA]</scope>
    <source>
        <strain evidence="1 2">CBS 357.93</strain>
    </source>
</reference>
<accession>A0A367K7F0</accession>
<proteinExistence type="predicted"/>
<gene>
    <name evidence="1" type="ORF">CU097_015167</name>
</gene>
<evidence type="ECO:0000313" key="1">
    <source>
        <dbReference type="EMBL" id="RCH98134.1"/>
    </source>
</evidence>
<dbReference type="OrthoDB" id="2224699at2759"/>
<comment type="caution">
    <text evidence="1">The sequence shown here is derived from an EMBL/GenBank/DDBJ whole genome shotgun (WGS) entry which is preliminary data.</text>
</comment>